<evidence type="ECO:0000313" key="2">
    <source>
        <dbReference type="Proteomes" id="UP000616151"/>
    </source>
</evidence>
<proteinExistence type="predicted"/>
<name>A0ACC5R0G8_9HYPH</name>
<keyword evidence="2" id="KW-1185">Reference proteome</keyword>
<reference evidence="1" key="1">
    <citation type="submission" date="2021-01" db="EMBL/GenBank/DDBJ databases">
        <authorList>
            <person name="Sun Q."/>
        </authorList>
    </citation>
    <scope>NUCLEOTIDE SEQUENCE</scope>
    <source>
        <strain evidence="1">YIM B02566</strain>
    </source>
</reference>
<organism evidence="1 2">
    <name type="scientific">Taklimakanibacter albus</name>
    <dbReference type="NCBI Taxonomy" id="2800327"/>
    <lineage>
        <taxon>Bacteria</taxon>
        <taxon>Pseudomonadati</taxon>
        <taxon>Pseudomonadota</taxon>
        <taxon>Alphaproteobacteria</taxon>
        <taxon>Hyphomicrobiales</taxon>
        <taxon>Aestuariivirgaceae</taxon>
        <taxon>Taklimakanibacter</taxon>
    </lineage>
</organism>
<dbReference type="Proteomes" id="UP000616151">
    <property type="component" value="Unassembled WGS sequence"/>
</dbReference>
<gene>
    <name evidence="1" type="ORF">JHL16_06935</name>
</gene>
<sequence length="294" mass="30541">MDYFAQQAVNALALGGTYALLALGLAVVFSILGLINFAHGELMTITGYGLVFSLAAGVPYPGALICGVALAVFCAVAMERVAFRPVRRASATTMLLTSFAVSSILHTAFQNFISARPKPVPVPEWLGGAFTLAGIQIGAIPSLSILVTVVALATLVWFFQSAQTGLAMRAASEDFAVTRLMGINANRVIAASFAISGFLAAVAGILWLFQRGSVDPMMGFVPVLKAFIAAVLGGLGSLQGAVLGGLILGATEVMLRAYLPEALLGFRDAIALALIIGLLIVFPNGLMGRPIQAR</sequence>
<dbReference type="EMBL" id="JAENHL010000006">
    <property type="protein sequence ID" value="MBK1866084.1"/>
    <property type="molecule type" value="Genomic_DNA"/>
</dbReference>
<protein>
    <submittedName>
        <fullName evidence="1">Branched-chain amino acid ABC transporter permease</fullName>
    </submittedName>
</protein>
<comment type="caution">
    <text evidence="1">The sequence shown here is derived from an EMBL/GenBank/DDBJ whole genome shotgun (WGS) entry which is preliminary data.</text>
</comment>
<evidence type="ECO:0000313" key="1">
    <source>
        <dbReference type="EMBL" id="MBK1866084.1"/>
    </source>
</evidence>
<accession>A0ACC5R0G8</accession>